<dbReference type="Gene3D" id="3.40.50.2000">
    <property type="entry name" value="Glycogen Phosphorylase B"/>
    <property type="match status" value="2"/>
</dbReference>
<accession>A0A0F9LHP1</accession>
<dbReference type="SUPFAM" id="SSF53756">
    <property type="entry name" value="UDP-Glycosyltransferase/glycogen phosphorylase"/>
    <property type="match status" value="1"/>
</dbReference>
<dbReference type="Pfam" id="PF13439">
    <property type="entry name" value="Glyco_transf_4"/>
    <property type="match status" value="1"/>
</dbReference>
<dbReference type="EMBL" id="LAZR01006328">
    <property type="protein sequence ID" value="KKM92978.1"/>
    <property type="molecule type" value="Genomic_DNA"/>
</dbReference>
<dbReference type="InterPro" id="IPR050194">
    <property type="entry name" value="Glycosyltransferase_grp1"/>
</dbReference>
<feature type="domain" description="Glycosyltransferase subfamily 4-like N-terminal" evidence="1">
    <location>
        <begin position="3"/>
        <end position="91"/>
    </location>
</feature>
<organism evidence="2">
    <name type="scientific">marine sediment metagenome</name>
    <dbReference type="NCBI Taxonomy" id="412755"/>
    <lineage>
        <taxon>unclassified sequences</taxon>
        <taxon>metagenomes</taxon>
        <taxon>ecological metagenomes</taxon>
    </lineage>
</organism>
<comment type="caution">
    <text evidence="2">The sequence shown here is derived from an EMBL/GenBank/DDBJ whole genome shotgun (WGS) entry which is preliminary data.</text>
</comment>
<proteinExistence type="predicted"/>
<feature type="non-terminal residue" evidence="2">
    <location>
        <position position="1"/>
    </location>
</feature>
<protein>
    <recommendedName>
        <fullName evidence="1">Glycosyltransferase subfamily 4-like N-terminal domain-containing protein</fullName>
    </recommendedName>
</protein>
<evidence type="ECO:0000313" key="2">
    <source>
        <dbReference type="EMBL" id="KKM92978.1"/>
    </source>
</evidence>
<dbReference type="PANTHER" id="PTHR45947:SF3">
    <property type="entry name" value="SULFOQUINOVOSYL TRANSFERASE SQD2"/>
    <property type="match status" value="1"/>
</dbReference>
<dbReference type="Pfam" id="PF13692">
    <property type="entry name" value="Glyco_trans_1_4"/>
    <property type="match status" value="1"/>
</dbReference>
<dbReference type="PANTHER" id="PTHR45947">
    <property type="entry name" value="SULFOQUINOVOSYL TRANSFERASE SQD2"/>
    <property type="match status" value="1"/>
</dbReference>
<evidence type="ECO:0000259" key="1">
    <source>
        <dbReference type="Pfam" id="PF13439"/>
    </source>
</evidence>
<gene>
    <name evidence="2" type="ORF">LCGC14_1213110</name>
</gene>
<dbReference type="AlphaFoldDB" id="A0A0F9LHP1"/>
<sequence length="277" mass="30575">NAIHIATEGPLGIAARRWCIKNDIGFTTSYHTQFPEYLRLRAPIPLRVSYAWLRHFHSKAVRTLVPTQSQKNRLIAHGFYNVTVWGRGVDSSVFTTNNPVDLKLKRPVLMNMGRVAIEKNIEAFLNLNIDGSKVVIGDGPDLQQLKEKYPQVTFTGAKFGKELAAHLAAADVFVFPSKTDTFGLVLLEAMACGLPIAAYPVTGPLDVVKNGVTGYMNEELSTAVIKALSLSSKGCVDYAQSHSWEACSSVFAANMFDNTKQPKTEDSHIINQSFWCL</sequence>
<dbReference type="GO" id="GO:0016757">
    <property type="term" value="F:glycosyltransferase activity"/>
    <property type="evidence" value="ECO:0007669"/>
    <property type="project" value="TreeGrafter"/>
</dbReference>
<reference evidence="2" key="1">
    <citation type="journal article" date="2015" name="Nature">
        <title>Complex archaea that bridge the gap between prokaryotes and eukaryotes.</title>
        <authorList>
            <person name="Spang A."/>
            <person name="Saw J.H."/>
            <person name="Jorgensen S.L."/>
            <person name="Zaremba-Niedzwiedzka K."/>
            <person name="Martijn J."/>
            <person name="Lind A.E."/>
            <person name="van Eijk R."/>
            <person name="Schleper C."/>
            <person name="Guy L."/>
            <person name="Ettema T.J."/>
        </authorList>
    </citation>
    <scope>NUCLEOTIDE SEQUENCE</scope>
</reference>
<dbReference type="InterPro" id="IPR028098">
    <property type="entry name" value="Glyco_trans_4-like_N"/>
</dbReference>
<dbReference type="CDD" id="cd03814">
    <property type="entry name" value="GT4-like"/>
    <property type="match status" value="1"/>
</dbReference>
<name>A0A0F9LHP1_9ZZZZ</name>